<dbReference type="Pfam" id="PF13505">
    <property type="entry name" value="OMP_b-brl"/>
    <property type="match status" value="1"/>
</dbReference>
<keyword evidence="4" id="KW-1185">Reference proteome</keyword>
<dbReference type="InterPro" id="IPR027385">
    <property type="entry name" value="Beta-barrel_OMP"/>
</dbReference>
<feature type="domain" description="Outer membrane protein beta-barrel" evidence="2">
    <location>
        <begin position="53"/>
        <end position="223"/>
    </location>
</feature>
<keyword evidence="1" id="KW-0732">Signal</keyword>
<evidence type="ECO:0000259" key="2">
    <source>
        <dbReference type="Pfam" id="PF13505"/>
    </source>
</evidence>
<dbReference type="EMBL" id="FSRA01000001">
    <property type="protein sequence ID" value="SIO12066.1"/>
    <property type="molecule type" value="Genomic_DNA"/>
</dbReference>
<evidence type="ECO:0000313" key="3">
    <source>
        <dbReference type="EMBL" id="SIO12066.1"/>
    </source>
</evidence>
<reference evidence="3 4" key="1">
    <citation type="submission" date="2016-11" db="EMBL/GenBank/DDBJ databases">
        <authorList>
            <person name="Jaros S."/>
            <person name="Januszkiewicz K."/>
            <person name="Wedrychowicz H."/>
        </authorList>
    </citation>
    <scope>NUCLEOTIDE SEQUENCE [LARGE SCALE GENOMIC DNA]</scope>
    <source>
        <strain evidence="3 4">DSM 24787</strain>
    </source>
</reference>
<dbReference type="AlphaFoldDB" id="A0A1N6GX39"/>
<dbReference type="SUPFAM" id="SSF56925">
    <property type="entry name" value="OMPA-like"/>
    <property type="match status" value="1"/>
</dbReference>
<evidence type="ECO:0000256" key="1">
    <source>
        <dbReference type="ARBA" id="ARBA00022729"/>
    </source>
</evidence>
<organism evidence="3 4">
    <name type="scientific">Chitinophaga niabensis</name>
    <dbReference type="NCBI Taxonomy" id="536979"/>
    <lineage>
        <taxon>Bacteria</taxon>
        <taxon>Pseudomonadati</taxon>
        <taxon>Bacteroidota</taxon>
        <taxon>Chitinophagia</taxon>
        <taxon>Chitinophagales</taxon>
        <taxon>Chitinophagaceae</taxon>
        <taxon>Chitinophaga</taxon>
    </lineage>
</organism>
<dbReference type="Proteomes" id="UP000185003">
    <property type="component" value="Unassembled WGS sequence"/>
</dbReference>
<dbReference type="InterPro" id="IPR011250">
    <property type="entry name" value="OMP/PagP_B-barrel"/>
</dbReference>
<dbReference type="STRING" id="536979.SAMN04488055_3032"/>
<sequence>MLKNNVLRVNLFQILVLRKMFNPSRLFIPLANEIMSKHSSKTHIMRKIGHLTLILAAVLCSTATFAQTEKGNMLVGANLGNIGGTFQNGANRFNLNLTPKLGWFIKDDIAIGGEVKLGLSTGDGSTAFTYGVGAFGRYYIKDKKVEVSKRARWFLEANAGINGVNTKAGDISTNTNGLGIGFGPGLAYFITPNVGLEALLKYDLTVGFGSSTTAHAVGVNVGFQIYLPTSKAKQIYREERANMKK</sequence>
<gene>
    <name evidence="3" type="ORF">SAMN04488055_3032</name>
</gene>
<protein>
    <submittedName>
        <fullName evidence="3">Outer membrane protein beta-barrel domain-containing protein</fullName>
    </submittedName>
</protein>
<proteinExistence type="predicted"/>
<accession>A0A1N6GX39</accession>
<evidence type="ECO:0000313" key="4">
    <source>
        <dbReference type="Proteomes" id="UP000185003"/>
    </source>
</evidence>
<name>A0A1N6GX39_9BACT</name>